<dbReference type="AlphaFoldDB" id="A0A238YAV6"/>
<keyword evidence="4" id="KW-1185">Reference proteome</keyword>
<organism evidence="3 4">
    <name type="scientific">Haloechinothrix alba</name>
    <dbReference type="NCBI Taxonomy" id="664784"/>
    <lineage>
        <taxon>Bacteria</taxon>
        <taxon>Bacillati</taxon>
        <taxon>Actinomycetota</taxon>
        <taxon>Actinomycetes</taxon>
        <taxon>Pseudonocardiales</taxon>
        <taxon>Pseudonocardiaceae</taxon>
        <taxon>Haloechinothrix</taxon>
    </lineage>
</organism>
<evidence type="ECO:0000313" key="4">
    <source>
        <dbReference type="Proteomes" id="UP000198348"/>
    </source>
</evidence>
<keyword evidence="2" id="KW-0472">Membrane</keyword>
<gene>
    <name evidence="3" type="ORF">SAMN06265360_114102</name>
</gene>
<keyword evidence="2" id="KW-0812">Transmembrane</keyword>
<name>A0A238YAV6_9PSEU</name>
<feature type="compositionally biased region" description="Low complexity" evidence="1">
    <location>
        <begin position="159"/>
        <end position="184"/>
    </location>
</feature>
<evidence type="ECO:0000256" key="1">
    <source>
        <dbReference type="SAM" id="MobiDB-lite"/>
    </source>
</evidence>
<evidence type="ECO:0000256" key="2">
    <source>
        <dbReference type="SAM" id="Phobius"/>
    </source>
</evidence>
<protein>
    <submittedName>
        <fullName evidence="3">Uncharacterized protein</fullName>
    </submittedName>
</protein>
<feature type="region of interest" description="Disordered" evidence="1">
    <location>
        <begin position="157"/>
        <end position="186"/>
    </location>
</feature>
<reference evidence="3 4" key="1">
    <citation type="submission" date="2017-06" db="EMBL/GenBank/DDBJ databases">
        <authorList>
            <person name="Kim H.J."/>
            <person name="Triplett B.A."/>
        </authorList>
    </citation>
    <scope>NUCLEOTIDE SEQUENCE [LARGE SCALE GENOMIC DNA]</scope>
    <source>
        <strain evidence="3 4">DSM 45207</strain>
    </source>
</reference>
<evidence type="ECO:0000313" key="3">
    <source>
        <dbReference type="EMBL" id="SNR68160.1"/>
    </source>
</evidence>
<dbReference type="Proteomes" id="UP000198348">
    <property type="component" value="Unassembled WGS sequence"/>
</dbReference>
<accession>A0A238YAV6</accession>
<proteinExistence type="predicted"/>
<feature type="transmembrane region" description="Helical" evidence="2">
    <location>
        <begin position="20"/>
        <end position="46"/>
    </location>
</feature>
<dbReference type="EMBL" id="FZNW01000014">
    <property type="protein sequence ID" value="SNR68160.1"/>
    <property type="molecule type" value="Genomic_DNA"/>
</dbReference>
<keyword evidence="2" id="KW-1133">Transmembrane helix</keyword>
<sequence>MPPGGGYGPGFAGPPPKKRTGLWVGLGAGGLGVLALAALLVTGFVAPGFFLSGDDPDEIAESFATAVNDRDLEATRAVMCTDSSYAQRKEIDQQLIDDSASNDEHISVTGPAETSDDGATVPIALESDVAADPDTGASSVNLRLVLVDEDGWCIDDMVTADPAGTPDDGPADDVPGGDAPGGDTNVEADEEGMAAIEEFVDAINDGDDGAAVDMLCDDAADVIEDAIERAVADDATISGSEPDMALEDWISVNLAGSRGGRDAEGNLMVAGDSGSWCVSSFGLF</sequence>